<dbReference type="GO" id="GO:0019843">
    <property type="term" value="F:rRNA binding"/>
    <property type="evidence" value="ECO:0007669"/>
    <property type="project" value="UniProtKB-KW"/>
</dbReference>
<dbReference type="Proteomes" id="UP000005850">
    <property type="component" value="Chromosome"/>
</dbReference>
<protein>
    <recommendedName>
        <fullName evidence="6 7">Large ribosomal subunit protein bL31</fullName>
    </recommendedName>
</protein>
<dbReference type="GO" id="GO:1990904">
    <property type="term" value="C:ribonucleoprotein complex"/>
    <property type="evidence" value="ECO:0007669"/>
    <property type="project" value="UniProtKB-KW"/>
</dbReference>
<dbReference type="RefSeq" id="WP_003334225.1">
    <property type="nucleotide sequence ID" value="NZ_CP007806.1"/>
</dbReference>
<reference evidence="8 9" key="1">
    <citation type="journal article" date="2011" name="J. Bacteriol.">
        <title>Genome sequence of Brevibacillus laterosporus LMG 15441, a pathogen of invertebrates.</title>
        <authorList>
            <person name="Djukic M."/>
            <person name="Poehlein A."/>
            <person name="Thurmer A."/>
            <person name="Daniel R."/>
        </authorList>
    </citation>
    <scope>NUCLEOTIDE SEQUENCE [LARGE SCALE GENOMIC DNA]</scope>
    <source>
        <strain evidence="8 9">LMG 15441</strain>
    </source>
</reference>
<keyword evidence="4 7" id="KW-0689">Ribosomal protein</keyword>
<dbReference type="GO" id="GO:0006412">
    <property type="term" value="P:translation"/>
    <property type="evidence" value="ECO:0007669"/>
    <property type="project" value="UniProtKB-UniRule"/>
</dbReference>
<dbReference type="HOGENOM" id="CLU_114306_4_3_9"/>
<dbReference type="NCBIfam" id="NF000612">
    <property type="entry name" value="PRK00019.1"/>
    <property type="match status" value="1"/>
</dbReference>
<comment type="subunit">
    <text evidence="7">Part of the 50S ribosomal subunit.</text>
</comment>
<proteinExistence type="inferred from homology"/>
<feature type="binding site" evidence="7">
    <location>
        <position position="16"/>
    </location>
    <ligand>
        <name>Zn(2+)</name>
        <dbReference type="ChEBI" id="CHEBI:29105"/>
    </ligand>
</feature>
<dbReference type="Gene3D" id="4.10.830.30">
    <property type="entry name" value="Ribosomal protein L31"/>
    <property type="match status" value="1"/>
</dbReference>
<dbReference type="InterPro" id="IPR042105">
    <property type="entry name" value="Ribosomal_bL31_sf"/>
</dbReference>
<evidence type="ECO:0000256" key="6">
    <source>
        <dbReference type="ARBA" id="ARBA00035687"/>
    </source>
</evidence>
<gene>
    <name evidence="7 8" type="primary">rpmE</name>
    <name evidence="8" type="ORF">BRLA_c044560</name>
</gene>
<dbReference type="InterPro" id="IPR027491">
    <property type="entry name" value="Ribosomal_bL31_A"/>
</dbReference>
<comment type="cofactor">
    <cofactor evidence="7">
        <name>Zn(2+)</name>
        <dbReference type="ChEBI" id="CHEBI:29105"/>
    </cofactor>
    <text evidence="7">Binds 1 zinc ion per subunit.</text>
</comment>
<dbReference type="EMBL" id="CP007806">
    <property type="protein sequence ID" value="AIG28720.1"/>
    <property type="molecule type" value="Genomic_DNA"/>
</dbReference>
<organism evidence="8 9">
    <name type="scientific">Brevibacillus laterosporus LMG 15441</name>
    <dbReference type="NCBI Taxonomy" id="1042163"/>
    <lineage>
        <taxon>Bacteria</taxon>
        <taxon>Bacillati</taxon>
        <taxon>Bacillota</taxon>
        <taxon>Bacilli</taxon>
        <taxon>Bacillales</taxon>
        <taxon>Paenibacillaceae</taxon>
        <taxon>Brevibacillus</taxon>
    </lineage>
</organism>
<dbReference type="STRING" id="1042163.BRLA_c044560"/>
<keyword evidence="9" id="KW-1185">Reference proteome</keyword>
<keyword evidence="7" id="KW-0479">Metal-binding</keyword>
<feature type="binding site" evidence="7">
    <location>
        <position position="39"/>
    </location>
    <ligand>
        <name>Zn(2+)</name>
        <dbReference type="ChEBI" id="CHEBI:29105"/>
    </ligand>
</feature>
<dbReference type="Pfam" id="PF01197">
    <property type="entry name" value="Ribosomal_L31"/>
    <property type="match status" value="1"/>
</dbReference>
<evidence type="ECO:0000256" key="3">
    <source>
        <dbReference type="ARBA" id="ARBA00022884"/>
    </source>
</evidence>
<dbReference type="PANTHER" id="PTHR33280:SF1">
    <property type="entry name" value="LARGE RIBOSOMAL SUBUNIT PROTEIN BL31C"/>
    <property type="match status" value="1"/>
</dbReference>
<evidence type="ECO:0000256" key="2">
    <source>
        <dbReference type="ARBA" id="ARBA00022730"/>
    </source>
</evidence>
<dbReference type="GO" id="GO:0046872">
    <property type="term" value="F:metal ion binding"/>
    <property type="evidence" value="ECO:0007669"/>
    <property type="project" value="UniProtKB-KW"/>
</dbReference>
<accession>A0A075RHQ2</accession>
<evidence type="ECO:0000313" key="8">
    <source>
        <dbReference type="EMBL" id="AIG28720.1"/>
    </source>
</evidence>
<dbReference type="SUPFAM" id="SSF143800">
    <property type="entry name" value="L28p-like"/>
    <property type="match status" value="1"/>
</dbReference>
<dbReference type="InterPro" id="IPR002150">
    <property type="entry name" value="Ribosomal_bL31"/>
</dbReference>
<dbReference type="GO" id="GO:0005840">
    <property type="term" value="C:ribosome"/>
    <property type="evidence" value="ECO:0007669"/>
    <property type="project" value="UniProtKB-KW"/>
</dbReference>
<comment type="function">
    <text evidence="7">Binds the 23S rRNA.</text>
</comment>
<dbReference type="NCBIfam" id="NF001809">
    <property type="entry name" value="PRK00528.1"/>
    <property type="match status" value="1"/>
</dbReference>
<dbReference type="PRINTS" id="PR01249">
    <property type="entry name" value="RIBOSOMALL31"/>
</dbReference>
<dbReference type="KEGG" id="blr:BRLA_c044560"/>
<dbReference type="AlphaFoldDB" id="A0A075RHQ2"/>
<feature type="binding site" evidence="7">
    <location>
        <position position="18"/>
    </location>
    <ligand>
        <name>Zn(2+)</name>
        <dbReference type="ChEBI" id="CHEBI:29105"/>
    </ligand>
</feature>
<dbReference type="InterPro" id="IPR034704">
    <property type="entry name" value="Ribosomal_bL28/bL31-like_sf"/>
</dbReference>
<dbReference type="PROSITE" id="PS01143">
    <property type="entry name" value="RIBOSOMAL_L31"/>
    <property type="match status" value="1"/>
</dbReference>
<name>A0A075RHQ2_BRELA</name>
<keyword evidence="7" id="KW-0862">Zinc</keyword>
<evidence type="ECO:0000256" key="7">
    <source>
        <dbReference type="HAMAP-Rule" id="MF_00501"/>
    </source>
</evidence>
<feature type="binding site" evidence="7">
    <location>
        <position position="36"/>
    </location>
    <ligand>
        <name>Zn(2+)</name>
        <dbReference type="ChEBI" id="CHEBI:29105"/>
    </ligand>
</feature>
<dbReference type="HAMAP" id="MF_00501">
    <property type="entry name" value="Ribosomal_bL31_1"/>
    <property type="match status" value="1"/>
</dbReference>
<keyword evidence="2 7" id="KW-0699">rRNA-binding</keyword>
<evidence type="ECO:0000313" key="9">
    <source>
        <dbReference type="Proteomes" id="UP000005850"/>
    </source>
</evidence>
<comment type="similarity">
    <text evidence="1 7">Belongs to the bacterial ribosomal protein bL31 family. Type A subfamily.</text>
</comment>
<evidence type="ECO:0000256" key="5">
    <source>
        <dbReference type="ARBA" id="ARBA00023274"/>
    </source>
</evidence>
<dbReference type="GO" id="GO:0003735">
    <property type="term" value="F:structural constituent of ribosome"/>
    <property type="evidence" value="ECO:0007669"/>
    <property type="project" value="InterPro"/>
</dbReference>
<keyword evidence="3 7" id="KW-0694">RNA-binding</keyword>
<dbReference type="NCBIfam" id="TIGR00105">
    <property type="entry name" value="L31"/>
    <property type="match status" value="1"/>
</dbReference>
<keyword evidence="5 7" id="KW-0687">Ribonucleoprotein</keyword>
<sequence>MKPGIHPNYKMVKVTCACGNEFESGSVKDVLRVEVCSACHPFYTGKQKFIDAGGRVDRFKRKYNLS</sequence>
<evidence type="ECO:0000256" key="1">
    <source>
        <dbReference type="ARBA" id="ARBA00009296"/>
    </source>
</evidence>
<dbReference type="eggNOG" id="COG0254">
    <property type="taxonomic scope" value="Bacteria"/>
</dbReference>
<evidence type="ECO:0000256" key="4">
    <source>
        <dbReference type="ARBA" id="ARBA00022980"/>
    </source>
</evidence>
<dbReference type="PANTHER" id="PTHR33280">
    <property type="entry name" value="50S RIBOSOMAL PROTEIN L31, CHLOROPLASTIC"/>
    <property type="match status" value="1"/>
</dbReference>